<keyword evidence="6" id="KW-1185">Reference proteome</keyword>
<dbReference type="CDD" id="cd06307">
    <property type="entry name" value="PBP1_sugar_binding"/>
    <property type="match status" value="1"/>
</dbReference>
<dbReference type="PROSITE" id="PS00356">
    <property type="entry name" value="HTH_LACI_1"/>
    <property type="match status" value="1"/>
</dbReference>
<dbReference type="Proteomes" id="UP000433101">
    <property type="component" value="Unassembled WGS sequence"/>
</dbReference>
<keyword evidence="3" id="KW-0804">Transcription</keyword>
<dbReference type="GO" id="GO:0003700">
    <property type="term" value="F:DNA-binding transcription factor activity"/>
    <property type="evidence" value="ECO:0007669"/>
    <property type="project" value="TreeGrafter"/>
</dbReference>
<comment type="caution">
    <text evidence="5">The sequence shown here is derived from an EMBL/GenBank/DDBJ whole genome shotgun (WGS) entry which is preliminary data.</text>
</comment>
<organism evidence="5 6">
    <name type="scientific">Stappia sediminis</name>
    <dbReference type="NCBI Taxonomy" id="2692190"/>
    <lineage>
        <taxon>Bacteria</taxon>
        <taxon>Pseudomonadati</taxon>
        <taxon>Pseudomonadota</taxon>
        <taxon>Alphaproteobacteria</taxon>
        <taxon>Hyphomicrobiales</taxon>
        <taxon>Stappiaceae</taxon>
        <taxon>Stappia</taxon>
    </lineage>
</organism>
<dbReference type="InterPro" id="IPR010982">
    <property type="entry name" value="Lambda_DNA-bd_dom_sf"/>
</dbReference>
<gene>
    <name evidence="5" type="ORF">GR183_15270</name>
</gene>
<dbReference type="PRINTS" id="PR00036">
    <property type="entry name" value="HTHLACI"/>
</dbReference>
<dbReference type="GO" id="GO:0000976">
    <property type="term" value="F:transcription cis-regulatory region binding"/>
    <property type="evidence" value="ECO:0007669"/>
    <property type="project" value="TreeGrafter"/>
</dbReference>
<evidence type="ECO:0000256" key="1">
    <source>
        <dbReference type="ARBA" id="ARBA00023015"/>
    </source>
</evidence>
<dbReference type="InterPro" id="IPR025997">
    <property type="entry name" value="SBP_2_dom"/>
</dbReference>
<dbReference type="Pfam" id="PF00356">
    <property type="entry name" value="LacI"/>
    <property type="match status" value="1"/>
</dbReference>
<keyword evidence="2" id="KW-0238">DNA-binding</keyword>
<sequence length="347" mass="37443">MTKTTIHDVAARAGVSLATVDRVLNRRPGVRPQTIAKVEAAAQELNYRPDPYAANLAKKRSDRFLFLLPEGRNPFMQQLAREALATAERVLMDRVTLSVRHVDTFDKAALASALSQIDPGEYEGVAVVAQDAPVIRRAIDTLRERGVHVVTLISDVAAAGRDHFVGVDNVAAGRVAGRLIGRFLPQAPGKIALICGTLALSDHAQRVEGCRAVLEADYPHLEVLPVREGRDDDILTRETATDLLKNEPELVGLYNVGSGTRGLIASLEANAAPGKPVTIAHELTPHSAQALEAGTLDALICQDPGHEIRSAARVLKALVDNAPLVKGQERIRIEIYIRENLPFGFSG</sequence>
<evidence type="ECO:0000259" key="4">
    <source>
        <dbReference type="PROSITE" id="PS50932"/>
    </source>
</evidence>
<dbReference type="PROSITE" id="PS50932">
    <property type="entry name" value="HTH_LACI_2"/>
    <property type="match status" value="1"/>
</dbReference>
<dbReference type="SMART" id="SM00354">
    <property type="entry name" value="HTH_LACI"/>
    <property type="match status" value="1"/>
</dbReference>
<dbReference type="RefSeq" id="WP_160776518.1">
    <property type="nucleotide sequence ID" value="NZ_WUMV01000007.1"/>
</dbReference>
<accession>A0A7X3LW79</accession>
<feature type="domain" description="HTH lacI-type" evidence="4">
    <location>
        <begin position="4"/>
        <end position="58"/>
    </location>
</feature>
<dbReference type="PANTHER" id="PTHR30146:SF152">
    <property type="entry name" value="TRANSCRIPTIONAL REGULATORY PROTEIN"/>
    <property type="match status" value="1"/>
</dbReference>
<dbReference type="CDD" id="cd01392">
    <property type="entry name" value="HTH_LacI"/>
    <property type="match status" value="1"/>
</dbReference>
<dbReference type="SUPFAM" id="SSF47413">
    <property type="entry name" value="lambda repressor-like DNA-binding domains"/>
    <property type="match status" value="1"/>
</dbReference>
<reference evidence="5 6" key="1">
    <citation type="submission" date="2019-12" db="EMBL/GenBank/DDBJ databases">
        <authorList>
            <person name="Li M."/>
        </authorList>
    </citation>
    <scope>NUCLEOTIDE SEQUENCE [LARGE SCALE GENOMIC DNA]</scope>
    <source>
        <strain evidence="5 6">GBMRC 2046</strain>
    </source>
</reference>
<evidence type="ECO:0000313" key="5">
    <source>
        <dbReference type="EMBL" id="MXN66274.1"/>
    </source>
</evidence>
<dbReference type="InterPro" id="IPR028082">
    <property type="entry name" value="Peripla_BP_I"/>
</dbReference>
<evidence type="ECO:0000313" key="6">
    <source>
        <dbReference type="Proteomes" id="UP000433101"/>
    </source>
</evidence>
<dbReference type="SUPFAM" id="SSF53822">
    <property type="entry name" value="Periplasmic binding protein-like I"/>
    <property type="match status" value="1"/>
</dbReference>
<dbReference type="InterPro" id="IPR000843">
    <property type="entry name" value="HTH_LacI"/>
</dbReference>
<protein>
    <submittedName>
        <fullName evidence="5">Substrate-binding domain-containing protein</fullName>
    </submittedName>
</protein>
<proteinExistence type="predicted"/>
<evidence type="ECO:0000256" key="2">
    <source>
        <dbReference type="ARBA" id="ARBA00023125"/>
    </source>
</evidence>
<evidence type="ECO:0000256" key="3">
    <source>
        <dbReference type="ARBA" id="ARBA00023163"/>
    </source>
</evidence>
<dbReference type="EMBL" id="WUMV01000007">
    <property type="protein sequence ID" value="MXN66274.1"/>
    <property type="molecule type" value="Genomic_DNA"/>
</dbReference>
<dbReference type="Gene3D" id="1.10.260.40">
    <property type="entry name" value="lambda repressor-like DNA-binding domains"/>
    <property type="match status" value="1"/>
</dbReference>
<dbReference type="Pfam" id="PF13407">
    <property type="entry name" value="Peripla_BP_4"/>
    <property type="match status" value="1"/>
</dbReference>
<dbReference type="AlphaFoldDB" id="A0A7X3LW79"/>
<name>A0A7X3LW79_9HYPH</name>
<dbReference type="PANTHER" id="PTHR30146">
    <property type="entry name" value="LACI-RELATED TRANSCRIPTIONAL REPRESSOR"/>
    <property type="match status" value="1"/>
</dbReference>
<dbReference type="Gene3D" id="3.40.50.2300">
    <property type="match status" value="2"/>
</dbReference>
<keyword evidence="1" id="KW-0805">Transcription regulation</keyword>